<reference evidence="3" key="4">
    <citation type="submission" date="2025-05" db="UniProtKB">
        <authorList>
            <consortium name="EnsemblFungi"/>
        </authorList>
    </citation>
    <scope>IDENTIFICATION</scope>
    <source>
        <strain evidence="3">isolate 1-1 / race 1 (BBBD)</strain>
    </source>
</reference>
<proteinExistence type="predicted"/>
<dbReference type="GO" id="GO:0042910">
    <property type="term" value="F:xenobiotic transmembrane transporter activity"/>
    <property type="evidence" value="ECO:0007669"/>
    <property type="project" value="TreeGrafter"/>
</dbReference>
<reference evidence="3 4" key="3">
    <citation type="journal article" date="2017" name="G3 (Bethesda)">
        <title>Comparative analysis highlights variable genome content of wheat rusts and divergence of the mating loci.</title>
        <authorList>
            <person name="Cuomo C.A."/>
            <person name="Bakkeren G."/>
            <person name="Khalil H.B."/>
            <person name="Panwar V."/>
            <person name="Joly D."/>
            <person name="Linning R."/>
            <person name="Sakthikumar S."/>
            <person name="Song X."/>
            <person name="Adiconis X."/>
            <person name="Fan L."/>
            <person name="Goldberg J.M."/>
            <person name="Levin J.Z."/>
            <person name="Young S."/>
            <person name="Zeng Q."/>
            <person name="Anikster Y."/>
            <person name="Bruce M."/>
            <person name="Wang M."/>
            <person name="Yin C."/>
            <person name="McCallum B."/>
            <person name="Szabo L.J."/>
            <person name="Hulbert S."/>
            <person name="Chen X."/>
            <person name="Fellers J.P."/>
        </authorList>
    </citation>
    <scope>NUCLEOTIDE SEQUENCE</scope>
    <source>
        <strain evidence="4">Isolate 1-1 / race 1 (BBBD)</strain>
        <strain evidence="3">isolate 1-1 / race 1 (BBBD)</strain>
    </source>
</reference>
<evidence type="ECO:0000256" key="1">
    <source>
        <dbReference type="SAM" id="Phobius"/>
    </source>
</evidence>
<dbReference type="Proteomes" id="UP000005240">
    <property type="component" value="Unassembled WGS sequence"/>
</dbReference>
<dbReference type="VEuPathDB" id="FungiDB:PTTG_31161"/>
<dbReference type="AlphaFoldDB" id="A0A180FVR9"/>
<name>A0A180FVR9_PUCT1</name>
<keyword evidence="1" id="KW-0812">Transmembrane</keyword>
<dbReference type="STRING" id="630390.A0A180FVR9"/>
<dbReference type="PANTHER" id="PTHR32063:SF4">
    <property type="entry name" value="SLR6043 PROTEIN"/>
    <property type="match status" value="1"/>
</dbReference>
<evidence type="ECO:0008006" key="5">
    <source>
        <dbReference type="Google" id="ProtNLM"/>
    </source>
</evidence>
<dbReference type="GO" id="GO:0005886">
    <property type="term" value="C:plasma membrane"/>
    <property type="evidence" value="ECO:0007669"/>
    <property type="project" value="TreeGrafter"/>
</dbReference>
<dbReference type="Pfam" id="PF00873">
    <property type="entry name" value="ACR_tran"/>
    <property type="match status" value="1"/>
</dbReference>
<dbReference type="EMBL" id="ADAS02014527">
    <property type="protein sequence ID" value="OAV84607.1"/>
    <property type="molecule type" value="Genomic_DNA"/>
</dbReference>
<keyword evidence="4" id="KW-1185">Reference proteome</keyword>
<dbReference type="OrthoDB" id="5575708at2759"/>
<dbReference type="InterPro" id="IPR001036">
    <property type="entry name" value="Acrflvin-R"/>
</dbReference>
<organism evidence="2">
    <name type="scientific">Puccinia triticina (isolate 1-1 / race 1 (BBBD))</name>
    <name type="common">Brown leaf rust fungus</name>
    <dbReference type="NCBI Taxonomy" id="630390"/>
    <lineage>
        <taxon>Eukaryota</taxon>
        <taxon>Fungi</taxon>
        <taxon>Dikarya</taxon>
        <taxon>Basidiomycota</taxon>
        <taxon>Pucciniomycotina</taxon>
        <taxon>Pucciniomycetes</taxon>
        <taxon>Pucciniales</taxon>
        <taxon>Pucciniaceae</taxon>
        <taxon>Puccinia</taxon>
    </lineage>
</organism>
<reference evidence="2" key="2">
    <citation type="submission" date="2016-05" db="EMBL/GenBank/DDBJ databases">
        <title>Comparative analysis highlights variable genome content of wheat rusts and divergence of the mating loci.</title>
        <authorList>
            <person name="Cuomo C.A."/>
            <person name="Bakkeren G."/>
            <person name="Szabo L."/>
            <person name="Khalil H."/>
            <person name="Joly D."/>
            <person name="Goldberg J."/>
            <person name="Young S."/>
            <person name="Zeng Q."/>
            <person name="Fellers J."/>
        </authorList>
    </citation>
    <scope>NUCLEOTIDE SEQUENCE [LARGE SCALE GENOMIC DNA]</scope>
    <source>
        <strain evidence="2">1-1 BBBD Race 1</strain>
    </source>
</reference>
<dbReference type="Gene3D" id="3.30.70.1320">
    <property type="entry name" value="Multidrug efflux transporter AcrB pore domain like"/>
    <property type="match status" value="1"/>
</dbReference>
<keyword evidence="1" id="KW-1133">Transmembrane helix</keyword>
<evidence type="ECO:0000313" key="2">
    <source>
        <dbReference type="EMBL" id="OAV84607.1"/>
    </source>
</evidence>
<gene>
    <name evidence="2" type="ORF">PTTG_31161</name>
</gene>
<protein>
    <recommendedName>
        <fullName evidence="5">SSD domain-containing protein</fullName>
    </recommendedName>
</protein>
<accession>A0A180FVR9</accession>
<dbReference type="EnsemblFungi" id="PTTG_31161-t43_1">
    <property type="protein sequence ID" value="PTTG_31161-t43_1-p1"/>
    <property type="gene ID" value="PTTG_31161"/>
</dbReference>
<dbReference type="Gene3D" id="1.20.1640.10">
    <property type="entry name" value="Multidrug efflux transporter AcrB transmembrane domain"/>
    <property type="match status" value="1"/>
</dbReference>
<feature type="transmembrane region" description="Helical" evidence="1">
    <location>
        <begin position="53"/>
        <end position="73"/>
    </location>
</feature>
<dbReference type="SUPFAM" id="SSF82866">
    <property type="entry name" value="Multidrug efflux transporter AcrB transmembrane domain"/>
    <property type="match status" value="1"/>
</dbReference>
<evidence type="ECO:0000313" key="3">
    <source>
        <dbReference type="EnsemblFungi" id="PTTG_31161-t43_1-p1"/>
    </source>
</evidence>
<reference evidence="2" key="1">
    <citation type="submission" date="2009-11" db="EMBL/GenBank/DDBJ databases">
        <authorList>
            <consortium name="The Broad Institute Genome Sequencing Platform"/>
            <person name="Ward D."/>
            <person name="Feldgarden M."/>
            <person name="Earl A."/>
            <person name="Young S.K."/>
            <person name="Zeng Q."/>
            <person name="Koehrsen M."/>
            <person name="Alvarado L."/>
            <person name="Berlin A."/>
            <person name="Bochicchio J."/>
            <person name="Borenstein D."/>
            <person name="Chapman S.B."/>
            <person name="Chen Z."/>
            <person name="Engels R."/>
            <person name="Freedman E."/>
            <person name="Gellesch M."/>
            <person name="Goldberg J."/>
            <person name="Griggs A."/>
            <person name="Gujja S."/>
            <person name="Heilman E."/>
            <person name="Heiman D."/>
            <person name="Hepburn T."/>
            <person name="Howarth C."/>
            <person name="Jen D."/>
            <person name="Larson L."/>
            <person name="Lewis B."/>
            <person name="Mehta T."/>
            <person name="Park D."/>
            <person name="Pearson M."/>
            <person name="Roberts A."/>
            <person name="Saif S."/>
            <person name="Shea T."/>
            <person name="Shenoy N."/>
            <person name="Sisk P."/>
            <person name="Stolte C."/>
            <person name="Sykes S."/>
            <person name="Thomson T."/>
            <person name="Walk T."/>
            <person name="White J."/>
            <person name="Yandava C."/>
            <person name="Izard J."/>
            <person name="Baranova O.V."/>
            <person name="Blanton J.M."/>
            <person name="Tanner A.C."/>
            <person name="Dewhirst F.E."/>
            <person name="Haas B."/>
            <person name="Nusbaum C."/>
            <person name="Birren B."/>
        </authorList>
    </citation>
    <scope>NUCLEOTIDE SEQUENCE [LARGE SCALE GENOMIC DNA]</scope>
    <source>
        <strain evidence="2">1-1 BBBD Race 1</strain>
    </source>
</reference>
<keyword evidence="1" id="KW-0472">Membrane</keyword>
<dbReference type="PANTHER" id="PTHR32063">
    <property type="match status" value="1"/>
</dbReference>
<feature type="transmembrane region" description="Helical" evidence="1">
    <location>
        <begin position="134"/>
        <end position="152"/>
    </location>
</feature>
<evidence type="ECO:0000313" key="4">
    <source>
        <dbReference type="Proteomes" id="UP000005240"/>
    </source>
</evidence>
<feature type="non-terminal residue" evidence="2">
    <location>
        <position position="153"/>
    </location>
</feature>
<dbReference type="PRINTS" id="PR00702">
    <property type="entry name" value="ACRIFLAVINRP"/>
</dbReference>
<sequence>MTLPPDIEINTQLFRQSNFIEASISNVVEALRDGAILVPSFCFCFLLNFRTTFITLTAIPLSFVVTFLVLWAFGISINTMTLGGLAVAIGELVDDAIVDIENIFRRLRENRLSENPCPSLEVIYNASLEVRSSIVYATIIVALVFLPLFMLTG</sequence>